<dbReference type="EMBL" id="ML994521">
    <property type="protein sequence ID" value="KAF2196011.1"/>
    <property type="molecule type" value="Genomic_DNA"/>
</dbReference>
<organism evidence="8 9">
    <name type="scientific">Delitschia confertaspora ATCC 74209</name>
    <dbReference type="NCBI Taxonomy" id="1513339"/>
    <lineage>
        <taxon>Eukaryota</taxon>
        <taxon>Fungi</taxon>
        <taxon>Dikarya</taxon>
        <taxon>Ascomycota</taxon>
        <taxon>Pezizomycotina</taxon>
        <taxon>Dothideomycetes</taxon>
        <taxon>Pleosporomycetidae</taxon>
        <taxon>Pleosporales</taxon>
        <taxon>Delitschiaceae</taxon>
        <taxon>Delitschia</taxon>
    </lineage>
</organism>
<keyword evidence="3 6" id="KW-1133">Transmembrane helix</keyword>
<feature type="domain" description="Rhodopsin" evidence="7">
    <location>
        <begin position="1"/>
        <end position="117"/>
    </location>
</feature>
<evidence type="ECO:0000313" key="9">
    <source>
        <dbReference type="Proteomes" id="UP000799536"/>
    </source>
</evidence>
<dbReference type="GO" id="GO:0016020">
    <property type="term" value="C:membrane"/>
    <property type="evidence" value="ECO:0007669"/>
    <property type="project" value="UniProtKB-SubCell"/>
</dbReference>
<dbReference type="AlphaFoldDB" id="A0A9P4MME5"/>
<evidence type="ECO:0000259" key="7">
    <source>
        <dbReference type="Pfam" id="PF20684"/>
    </source>
</evidence>
<comment type="similarity">
    <text evidence="5">Belongs to the SAT4 family.</text>
</comment>
<sequence>LYGPTIWRVKMSLFSLIFTAFHPVAYIRLLVYIGIIVSSLFYIMSAFVNAYTCRPRRGNDRWAYLAGMASRHVAIRPGAFNILSDLYILVIPMGAIYKLKLQTRRKVGVFFIFLTGTG</sequence>
<dbReference type="InterPro" id="IPR049326">
    <property type="entry name" value="Rhodopsin_dom_fungi"/>
</dbReference>
<dbReference type="Proteomes" id="UP000799536">
    <property type="component" value="Unassembled WGS sequence"/>
</dbReference>
<evidence type="ECO:0000256" key="4">
    <source>
        <dbReference type="ARBA" id="ARBA00023136"/>
    </source>
</evidence>
<evidence type="ECO:0000256" key="2">
    <source>
        <dbReference type="ARBA" id="ARBA00022692"/>
    </source>
</evidence>
<feature type="non-terminal residue" evidence="8">
    <location>
        <position position="1"/>
    </location>
</feature>
<dbReference type="Pfam" id="PF20684">
    <property type="entry name" value="Fung_rhodopsin"/>
    <property type="match status" value="1"/>
</dbReference>
<evidence type="ECO:0000256" key="1">
    <source>
        <dbReference type="ARBA" id="ARBA00004141"/>
    </source>
</evidence>
<evidence type="ECO:0000313" key="8">
    <source>
        <dbReference type="EMBL" id="KAF2196011.1"/>
    </source>
</evidence>
<feature type="transmembrane region" description="Helical" evidence="6">
    <location>
        <begin position="78"/>
        <end position="97"/>
    </location>
</feature>
<accession>A0A9P4MME5</accession>
<keyword evidence="9" id="KW-1185">Reference proteome</keyword>
<feature type="transmembrane region" description="Helical" evidence="6">
    <location>
        <begin position="29"/>
        <end position="51"/>
    </location>
</feature>
<keyword evidence="4 6" id="KW-0472">Membrane</keyword>
<dbReference type="PANTHER" id="PTHR33048">
    <property type="entry name" value="PTH11-LIKE INTEGRAL MEMBRANE PROTEIN (AFU_ORTHOLOGUE AFUA_5G11245)"/>
    <property type="match status" value="1"/>
</dbReference>
<evidence type="ECO:0000256" key="5">
    <source>
        <dbReference type="ARBA" id="ARBA00038359"/>
    </source>
</evidence>
<dbReference type="InterPro" id="IPR052337">
    <property type="entry name" value="SAT4-like"/>
</dbReference>
<evidence type="ECO:0000256" key="3">
    <source>
        <dbReference type="ARBA" id="ARBA00022989"/>
    </source>
</evidence>
<proteinExistence type="inferred from homology"/>
<keyword evidence="2 6" id="KW-0812">Transmembrane</keyword>
<dbReference type="OrthoDB" id="444631at2759"/>
<comment type="caution">
    <text evidence="8">The sequence shown here is derived from an EMBL/GenBank/DDBJ whole genome shotgun (WGS) entry which is preliminary data.</text>
</comment>
<comment type="subcellular location">
    <subcellularLocation>
        <location evidence="1">Membrane</location>
        <topology evidence="1">Multi-pass membrane protein</topology>
    </subcellularLocation>
</comment>
<gene>
    <name evidence="8" type="ORF">GQ43DRAFT_384234</name>
</gene>
<reference evidence="8" key="1">
    <citation type="journal article" date="2020" name="Stud. Mycol.">
        <title>101 Dothideomycetes genomes: a test case for predicting lifestyles and emergence of pathogens.</title>
        <authorList>
            <person name="Haridas S."/>
            <person name="Albert R."/>
            <person name="Binder M."/>
            <person name="Bloem J."/>
            <person name="Labutti K."/>
            <person name="Salamov A."/>
            <person name="Andreopoulos B."/>
            <person name="Baker S."/>
            <person name="Barry K."/>
            <person name="Bills G."/>
            <person name="Bluhm B."/>
            <person name="Cannon C."/>
            <person name="Castanera R."/>
            <person name="Culley D."/>
            <person name="Daum C."/>
            <person name="Ezra D."/>
            <person name="Gonzalez J."/>
            <person name="Henrissat B."/>
            <person name="Kuo A."/>
            <person name="Liang C."/>
            <person name="Lipzen A."/>
            <person name="Lutzoni F."/>
            <person name="Magnuson J."/>
            <person name="Mondo S."/>
            <person name="Nolan M."/>
            <person name="Ohm R."/>
            <person name="Pangilinan J."/>
            <person name="Park H.-J."/>
            <person name="Ramirez L."/>
            <person name="Alfaro M."/>
            <person name="Sun H."/>
            <person name="Tritt A."/>
            <person name="Yoshinaga Y."/>
            <person name="Zwiers L.-H."/>
            <person name="Turgeon B."/>
            <person name="Goodwin S."/>
            <person name="Spatafora J."/>
            <person name="Crous P."/>
            <person name="Grigoriev I."/>
        </authorList>
    </citation>
    <scope>NUCLEOTIDE SEQUENCE</scope>
    <source>
        <strain evidence="8">ATCC 74209</strain>
    </source>
</reference>
<dbReference type="PANTHER" id="PTHR33048:SF158">
    <property type="entry name" value="MEMBRANE PROTEIN PTH11-LIKE, PUTATIVE-RELATED"/>
    <property type="match status" value="1"/>
</dbReference>
<protein>
    <recommendedName>
        <fullName evidence="7">Rhodopsin domain-containing protein</fullName>
    </recommendedName>
</protein>
<evidence type="ECO:0000256" key="6">
    <source>
        <dbReference type="SAM" id="Phobius"/>
    </source>
</evidence>
<name>A0A9P4MME5_9PLEO</name>